<dbReference type="InterPro" id="IPR036971">
    <property type="entry name" value="PDEase_catalytic_dom_sf"/>
</dbReference>
<feature type="non-terminal residue" evidence="6">
    <location>
        <position position="1"/>
    </location>
</feature>
<evidence type="ECO:0000259" key="5">
    <source>
        <dbReference type="PROSITE" id="PS51845"/>
    </source>
</evidence>
<dbReference type="EC" id="3.1.4.-" evidence="3"/>
<reference evidence="6 7" key="1">
    <citation type="journal article" date="2023" name="Commun. Biol.">
        <title>Genome analysis of Parmales, the sister group of diatoms, reveals the evolutionary specialization of diatoms from phago-mixotrophs to photoautotrophs.</title>
        <authorList>
            <person name="Ban H."/>
            <person name="Sato S."/>
            <person name="Yoshikawa S."/>
            <person name="Yamada K."/>
            <person name="Nakamura Y."/>
            <person name="Ichinomiya M."/>
            <person name="Sato N."/>
            <person name="Blanc-Mathieu R."/>
            <person name="Endo H."/>
            <person name="Kuwata A."/>
            <person name="Ogata H."/>
        </authorList>
    </citation>
    <scope>NUCLEOTIDE SEQUENCE [LARGE SCALE GENOMIC DNA]</scope>
</reference>
<accession>A0ABQ6MQG2</accession>
<dbReference type="InterPro" id="IPR023174">
    <property type="entry name" value="PDEase_CS"/>
</dbReference>
<dbReference type="CDD" id="cd00077">
    <property type="entry name" value="HDc"/>
    <property type="match status" value="1"/>
</dbReference>
<dbReference type="Proteomes" id="UP001165060">
    <property type="component" value="Unassembled WGS sequence"/>
</dbReference>
<dbReference type="PROSITE" id="PS00126">
    <property type="entry name" value="PDEASE_I_1"/>
    <property type="match status" value="1"/>
</dbReference>
<feature type="coiled-coil region" evidence="4">
    <location>
        <begin position="17"/>
        <end position="51"/>
    </location>
</feature>
<dbReference type="PROSITE" id="PS51845">
    <property type="entry name" value="PDEASE_I_2"/>
    <property type="match status" value="1"/>
</dbReference>
<comment type="caution">
    <text evidence="6">The sequence shown here is derived from an EMBL/GenBank/DDBJ whole genome shotgun (WGS) entry which is preliminary data.</text>
</comment>
<keyword evidence="2 3" id="KW-0378">Hydrolase</keyword>
<dbReference type="InterPro" id="IPR023088">
    <property type="entry name" value="PDEase"/>
</dbReference>
<dbReference type="InterPro" id="IPR002073">
    <property type="entry name" value="PDEase_catalytic_dom"/>
</dbReference>
<dbReference type="Pfam" id="PF00233">
    <property type="entry name" value="PDEase_I"/>
    <property type="match status" value="1"/>
</dbReference>
<dbReference type="SMART" id="SM00471">
    <property type="entry name" value="HDc"/>
    <property type="match status" value="1"/>
</dbReference>
<feature type="domain" description="PDEase" evidence="5">
    <location>
        <begin position="169"/>
        <end position="495"/>
    </location>
</feature>
<keyword evidence="7" id="KW-1185">Reference proteome</keyword>
<dbReference type="EMBL" id="BRYB01000443">
    <property type="protein sequence ID" value="GMI30145.1"/>
    <property type="molecule type" value="Genomic_DNA"/>
</dbReference>
<evidence type="ECO:0000313" key="6">
    <source>
        <dbReference type="EMBL" id="GMI30145.1"/>
    </source>
</evidence>
<organism evidence="6 7">
    <name type="scientific">Tetraparma gracilis</name>
    <dbReference type="NCBI Taxonomy" id="2962635"/>
    <lineage>
        <taxon>Eukaryota</taxon>
        <taxon>Sar</taxon>
        <taxon>Stramenopiles</taxon>
        <taxon>Ochrophyta</taxon>
        <taxon>Bolidophyceae</taxon>
        <taxon>Parmales</taxon>
        <taxon>Triparmaceae</taxon>
        <taxon>Tetraparma</taxon>
    </lineage>
</organism>
<sequence>YTCYYWERNKRRDFGRKWALLKNKMDMEKKLKQYQEKANQSTKKKEALFGEMRELTFKSPMQKILDTIGKIRLAVGDDRPVLDALGAIEDTLKNNADLNKVDIHKAEGLDQADREIAKFILSTGGAGKQSRERGRSVPNLADDADVGSLKMEKGLGGIIAEAGHPPRCLDMTEHTAIIEALDSFEEWSFDAHKFNHITRGNPMYYIFMKHMDRFYGNSTFSLDVEAMRLFVLYAEEHYSFDPTNPNPYHTNLHSADVLQSVGAIMKSEFIQSKLGSLDRFTALVAAMMHDYRHKGVNNSFLVNTIDDLALQHNDSSVLERFHASEMFQLLNNEKLDMNFTKNMNQDDCRQFRAIAIGMILATDLSQGYSYIASFKTKSQDGWTDKTEDKALLMQMILKVADVSHPTKSLNAHLIWSVYITDEFFYQGDEEKKRSMPISPLCDKVTNFDIPKSQRGFIDFVVSPTMKPVASLLKLTEMENNLKTNYLYWSTQLKEHTANNTLEKSFPMLKAEVAKLKSEWGSN</sequence>
<proteinExistence type="inferred from homology"/>
<dbReference type="PRINTS" id="PR00387">
    <property type="entry name" value="PDIESTERASE1"/>
</dbReference>
<comment type="similarity">
    <text evidence="3">Belongs to the cyclic nucleotide phosphodiesterase family.</text>
</comment>
<dbReference type="PANTHER" id="PTHR11347">
    <property type="entry name" value="CYCLIC NUCLEOTIDE PHOSPHODIESTERASE"/>
    <property type="match status" value="1"/>
</dbReference>
<protein>
    <recommendedName>
        <fullName evidence="3">Phosphodiesterase</fullName>
        <ecNumber evidence="3">3.1.4.-</ecNumber>
    </recommendedName>
</protein>
<evidence type="ECO:0000313" key="7">
    <source>
        <dbReference type="Proteomes" id="UP001165060"/>
    </source>
</evidence>
<comment type="cofactor">
    <cofactor evidence="3">
        <name>a divalent metal cation</name>
        <dbReference type="ChEBI" id="CHEBI:60240"/>
    </cofactor>
    <text evidence="3">Binds 2 divalent metal cations per subunit. Site 1 may preferentially bind zinc ions, while site 2 has a preference for magnesium and/or manganese ions.</text>
</comment>
<gene>
    <name evidence="6" type="ORF">TeGR_g10555</name>
</gene>
<dbReference type="SUPFAM" id="SSF109604">
    <property type="entry name" value="HD-domain/PDEase-like"/>
    <property type="match status" value="1"/>
</dbReference>
<keyword evidence="1 3" id="KW-0479">Metal-binding</keyword>
<evidence type="ECO:0000256" key="2">
    <source>
        <dbReference type="ARBA" id="ARBA00022801"/>
    </source>
</evidence>
<evidence type="ECO:0000256" key="3">
    <source>
        <dbReference type="RuleBase" id="RU363067"/>
    </source>
</evidence>
<dbReference type="Gene3D" id="1.10.1300.10">
    <property type="entry name" value="3'5'-cyclic nucleotide phosphodiesterase, catalytic domain"/>
    <property type="match status" value="1"/>
</dbReference>
<evidence type="ECO:0000256" key="1">
    <source>
        <dbReference type="ARBA" id="ARBA00022723"/>
    </source>
</evidence>
<evidence type="ECO:0000256" key="4">
    <source>
        <dbReference type="SAM" id="Coils"/>
    </source>
</evidence>
<keyword evidence="4" id="KW-0175">Coiled coil</keyword>
<dbReference type="InterPro" id="IPR003607">
    <property type="entry name" value="HD/PDEase_dom"/>
</dbReference>
<name>A0ABQ6MQG2_9STRA</name>